<dbReference type="Pfam" id="PF12901">
    <property type="entry name" value="SUZ-C"/>
    <property type="match status" value="1"/>
</dbReference>
<feature type="domain" description="SUZ-C" evidence="3">
    <location>
        <begin position="192"/>
        <end position="234"/>
    </location>
</feature>
<accession>A0A1E3Q9K0</accession>
<name>A0A1E3Q9K0_LIPST</name>
<feature type="compositionally biased region" description="Polar residues" evidence="1">
    <location>
        <begin position="69"/>
        <end position="79"/>
    </location>
</feature>
<evidence type="ECO:0000313" key="5">
    <source>
        <dbReference type="Proteomes" id="UP000094385"/>
    </source>
</evidence>
<dbReference type="InterPro" id="IPR024642">
    <property type="entry name" value="SUZ-C"/>
</dbReference>
<dbReference type="EMBL" id="KV454292">
    <property type="protein sequence ID" value="ODQ74369.1"/>
    <property type="molecule type" value="Genomic_DNA"/>
</dbReference>
<keyword evidence="5" id="KW-1185">Reference proteome</keyword>
<feature type="compositionally biased region" description="Low complexity" evidence="1">
    <location>
        <begin position="149"/>
        <end position="163"/>
    </location>
</feature>
<feature type="compositionally biased region" description="Basic and acidic residues" evidence="1">
    <location>
        <begin position="164"/>
        <end position="180"/>
    </location>
</feature>
<feature type="compositionally biased region" description="Basic and acidic residues" evidence="1">
    <location>
        <begin position="104"/>
        <end position="131"/>
    </location>
</feature>
<dbReference type="PROSITE" id="PS51673">
    <property type="entry name" value="SUZ"/>
    <property type="match status" value="1"/>
</dbReference>
<dbReference type="InterPro" id="IPR024771">
    <property type="entry name" value="SUZ"/>
</dbReference>
<feature type="compositionally biased region" description="Low complexity" evidence="1">
    <location>
        <begin position="181"/>
        <end position="198"/>
    </location>
</feature>
<feature type="region of interest" description="Disordered" evidence="1">
    <location>
        <begin position="1"/>
        <end position="241"/>
    </location>
</feature>
<dbReference type="Pfam" id="PF12752">
    <property type="entry name" value="SUZ"/>
    <property type="match status" value="1"/>
</dbReference>
<evidence type="ECO:0000259" key="3">
    <source>
        <dbReference type="PROSITE" id="PS51938"/>
    </source>
</evidence>
<feature type="compositionally biased region" description="Gly residues" evidence="1">
    <location>
        <begin position="204"/>
        <end position="216"/>
    </location>
</feature>
<gene>
    <name evidence="4" type="ORF">LIPSTDRAFT_69971</name>
</gene>
<feature type="compositionally biased region" description="Basic and acidic residues" evidence="1">
    <location>
        <begin position="37"/>
        <end position="49"/>
    </location>
</feature>
<evidence type="ECO:0000259" key="2">
    <source>
        <dbReference type="PROSITE" id="PS51673"/>
    </source>
</evidence>
<evidence type="ECO:0000313" key="4">
    <source>
        <dbReference type="EMBL" id="ODQ74369.1"/>
    </source>
</evidence>
<organism evidence="4 5">
    <name type="scientific">Lipomyces starkeyi NRRL Y-11557</name>
    <dbReference type="NCBI Taxonomy" id="675824"/>
    <lineage>
        <taxon>Eukaryota</taxon>
        <taxon>Fungi</taxon>
        <taxon>Dikarya</taxon>
        <taxon>Ascomycota</taxon>
        <taxon>Saccharomycotina</taxon>
        <taxon>Lipomycetes</taxon>
        <taxon>Lipomycetales</taxon>
        <taxon>Lipomycetaceae</taxon>
        <taxon>Lipomyces</taxon>
    </lineage>
</organism>
<reference evidence="4 5" key="1">
    <citation type="journal article" date="2016" name="Proc. Natl. Acad. Sci. U.S.A.">
        <title>Comparative genomics of biotechnologically important yeasts.</title>
        <authorList>
            <person name="Riley R."/>
            <person name="Haridas S."/>
            <person name="Wolfe K.H."/>
            <person name="Lopes M.R."/>
            <person name="Hittinger C.T."/>
            <person name="Goeker M."/>
            <person name="Salamov A.A."/>
            <person name="Wisecaver J.H."/>
            <person name="Long T.M."/>
            <person name="Calvey C.H."/>
            <person name="Aerts A.L."/>
            <person name="Barry K.W."/>
            <person name="Choi C."/>
            <person name="Clum A."/>
            <person name="Coughlan A.Y."/>
            <person name="Deshpande S."/>
            <person name="Douglass A.P."/>
            <person name="Hanson S.J."/>
            <person name="Klenk H.-P."/>
            <person name="LaButti K.M."/>
            <person name="Lapidus A."/>
            <person name="Lindquist E.A."/>
            <person name="Lipzen A.M."/>
            <person name="Meier-Kolthoff J.P."/>
            <person name="Ohm R.A."/>
            <person name="Otillar R.P."/>
            <person name="Pangilinan J.L."/>
            <person name="Peng Y."/>
            <person name="Rokas A."/>
            <person name="Rosa C.A."/>
            <person name="Scheuner C."/>
            <person name="Sibirny A.A."/>
            <person name="Slot J.C."/>
            <person name="Stielow J.B."/>
            <person name="Sun H."/>
            <person name="Kurtzman C.P."/>
            <person name="Blackwell M."/>
            <person name="Grigoriev I.V."/>
            <person name="Jeffries T.W."/>
        </authorList>
    </citation>
    <scope>NUCLEOTIDE SEQUENCE [LARGE SCALE GENOMIC DNA]</scope>
    <source>
        <strain evidence="4 5">NRRL Y-11557</strain>
    </source>
</reference>
<evidence type="ECO:0000256" key="1">
    <source>
        <dbReference type="SAM" id="MobiDB-lite"/>
    </source>
</evidence>
<proteinExistence type="predicted"/>
<dbReference type="AlphaFoldDB" id="A0A1E3Q9K0"/>
<feature type="domain" description="SUZ" evidence="2">
    <location>
        <begin position="60"/>
        <end position="139"/>
    </location>
</feature>
<dbReference type="Proteomes" id="UP000094385">
    <property type="component" value="Unassembled WGS sequence"/>
</dbReference>
<feature type="compositionally biased region" description="Low complexity" evidence="1">
    <location>
        <begin position="87"/>
        <end position="102"/>
    </location>
</feature>
<dbReference type="PROSITE" id="PS51938">
    <property type="entry name" value="SUZ_C"/>
    <property type="match status" value="1"/>
</dbReference>
<sequence>MSKPNRGTSDPWDDGWIPAPETSKSQTSGVVVLESNDQVRKLFAPEKLHSSNGDDSAPIRPGGPMKYEVQTNTQGSQYRPQLRILKRTPVSTRTSTTPSSPSDADERPRETEAERMERNRRDKEAKYRAVRESIFGTESRNHMDTNNASKSNINSRSGSSQSSRNRDRESKDRTPADSGRRAAPNSSGRSSNGSTPSPAREGKGGTNSPGPAGQGGIIRVPKGPDGTPGFGRSRVPARKGQ</sequence>
<dbReference type="OrthoDB" id="5373615at2759"/>
<protein>
    <submittedName>
        <fullName evidence="4">Uncharacterized protein</fullName>
    </submittedName>
</protein>